<dbReference type="InterPro" id="IPR018062">
    <property type="entry name" value="HTH_AraC-typ_CS"/>
</dbReference>
<dbReference type="OrthoDB" id="9813413at2"/>
<reference evidence="5 6" key="1">
    <citation type="journal article" date="2015" name="Genome Announc.">
        <title>Expanding the biotechnology potential of lactobacilli through comparative genomics of 213 strains and associated genera.</title>
        <authorList>
            <person name="Sun Z."/>
            <person name="Harris H.M."/>
            <person name="McCann A."/>
            <person name="Guo C."/>
            <person name="Argimon S."/>
            <person name="Zhang W."/>
            <person name="Yang X."/>
            <person name="Jeffery I.B."/>
            <person name="Cooney J.C."/>
            <person name="Kagawa T.F."/>
            <person name="Liu W."/>
            <person name="Song Y."/>
            <person name="Salvetti E."/>
            <person name="Wrobel A."/>
            <person name="Rasinkangas P."/>
            <person name="Parkhill J."/>
            <person name="Rea M.C."/>
            <person name="O'Sullivan O."/>
            <person name="Ritari J."/>
            <person name="Douillard F.P."/>
            <person name="Paul Ross R."/>
            <person name="Yang R."/>
            <person name="Briner A.E."/>
            <person name="Felis G.E."/>
            <person name="de Vos W.M."/>
            <person name="Barrangou R."/>
            <person name="Klaenhammer T.R."/>
            <person name="Caufield P.W."/>
            <person name="Cui Y."/>
            <person name="Zhang H."/>
            <person name="O'Toole P.W."/>
        </authorList>
    </citation>
    <scope>NUCLEOTIDE SEQUENCE [LARGE SCALE GENOMIC DNA]</scope>
    <source>
        <strain evidence="5 6">DSM 14340</strain>
    </source>
</reference>
<dbReference type="InterPro" id="IPR009057">
    <property type="entry name" value="Homeodomain-like_sf"/>
</dbReference>
<dbReference type="InterPro" id="IPR003313">
    <property type="entry name" value="AraC-bd"/>
</dbReference>
<dbReference type="Pfam" id="PF12833">
    <property type="entry name" value="HTH_18"/>
    <property type="match status" value="1"/>
</dbReference>
<dbReference type="STRING" id="1423747.FC69_GL001460"/>
<gene>
    <name evidence="5" type="ORF">FC69_GL001460</name>
</gene>
<name>A0A0R1S1M5_9LACO</name>
<evidence type="ECO:0000259" key="4">
    <source>
        <dbReference type="PROSITE" id="PS01124"/>
    </source>
</evidence>
<evidence type="ECO:0000256" key="3">
    <source>
        <dbReference type="ARBA" id="ARBA00023163"/>
    </source>
</evidence>
<dbReference type="InterPro" id="IPR037923">
    <property type="entry name" value="HTH-like"/>
</dbReference>
<dbReference type="PANTHER" id="PTHR43280">
    <property type="entry name" value="ARAC-FAMILY TRANSCRIPTIONAL REGULATOR"/>
    <property type="match status" value="1"/>
</dbReference>
<keyword evidence="1" id="KW-0805">Transcription regulation</keyword>
<accession>A0A0R1S1M5</accession>
<dbReference type="CDD" id="cd06986">
    <property type="entry name" value="cupin_MmsR-like_N"/>
    <property type="match status" value="1"/>
</dbReference>
<evidence type="ECO:0000313" key="6">
    <source>
        <dbReference type="Proteomes" id="UP000051264"/>
    </source>
</evidence>
<dbReference type="InterPro" id="IPR018060">
    <property type="entry name" value="HTH_AraC"/>
</dbReference>
<keyword evidence="2" id="KW-0238">DNA-binding</keyword>
<organism evidence="5 6">
    <name type="scientific">Latilactobacillus fuchuensis DSM 14340 = JCM 11249</name>
    <dbReference type="NCBI Taxonomy" id="1423747"/>
    <lineage>
        <taxon>Bacteria</taxon>
        <taxon>Bacillati</taxon>
        <taxon>Bacillota</taxon>
        <taxon>Bacilli</taxon>
        <taxon>Lactobacillales</taxon>
        <taxon>Lactobacillaceae</taxon>
        <taxon>Latilactobacillus</taxon>
    </lineage>
</organism>
<comment type="caution">
    <text evidence="5">The sequence shown here is derived from an EMBL/GenBank/DDBJ whole genome shotgun (WGS) entry which is preliminary data.</text>
</comment>
<dbReference type="PATRIC" id="fig|1423747.3.peg.1487"/>
<dbReference type="SUPFAM" id="SSF51215">
    <property type="entry name" value="Regulatory protein AraC"/>
    <property type="match status" value="1"/>
</dbReference>
<dbReference type="Gene3D" id="2.60.120.280">
    <property type="entry name" value="Regulatory protein AraC"/>
    <property type="match status" value="1"/>
</dbReference>
<protein>
    <submittedName>
        <fullName evidence="5">AraC family transcriptional regulator</fullName>
    </submittedName>
</protein>
<feature type="domain" description="HTH araC/xylS-type" evidence="4">
    <location>
        <begin position="174"/>
        <end position="272"/>
    </location>
</feature>
<dbReference type="PANTHER" id="PTHR43280:SF2">
    <property type="entry name" value="HTH-TYPE TRANSCRIPTIONAL REGULATOR EXSA"/>
    <property type="match status" value="1"/>
</dbReference>
<dbReference type="Proteomes" id="UP000051264">
    <property type="component" value="Unassembled WGS sequence"/>
</dbReference>
<dbReference type="PROSITE" id="PS00041">
    <property type="entry name" value="HTH_ARAC_FAMILY_1"/>
    <property type="match status" value="1"/>
</dbReference>
<dbReference type="PRINTS" id="PR00032">
    <property type="entry name" value="HTHARAC"/>
</dbReference>
<dbReference type="PROSITE" id="PS01124">
    <property type="entry name" value="HTH_ARAC_FAMILY_2"/>
    <property type="match status" value="1"/>
</dbReference>
<sequence>MLSNEEADILVNNQVLMPDFHVYEVGFEHCRPTKPVEYVPIDYWVLHYCVSGEGYFSLTGTTEKHIQSGDLFMIPAHFGNRYYPKASNPWTYRWIGLSGQAVQNLLARCQLSEKQFVIPGRYDEVLNQFFEDCYNQFKEGHQFGAVGETFALLDYLKTRETSINSMNANEYLLLTITKYIKIHFAENLTVTKIAQQHNIDRSYLFKLFQKYKQTTPSHYIQNLKLQKACSLLRKSSLSVTDVSYEAGFTSSSYFTKFFQSNMGLSPLQYRHKFVLK</sequence>
<dbReference type="SMART" id="SM00342">
    <property type="entry name" value="HTH_ARAC"/>
    <property type="match status" value="1"/>
</dbReference>
<dbReference type="EMBL" id="AZEX01000040">
    <property type="protein sequence ID" value="KRL59875.1"/>
    <property type="molecule type" value="Genomic_DNA"/>
</dbReference>
<dbReference type="AlphaFoldDB" id="A0A0R1S1M5"/>
<proteinExistence type="predicted"/>
<dbReference type="InterPro" id="IPR020449">
    <property type="entry name" value="Tscrpt_reg_AraC-type_HTH"/>
</dbReference>
<dbReference type="SUPFAM" id="SSF46689">
    <property type="entry name" value="Homeodomain-like"/>
    <property type="match status" value="2"/>
</dbReference>
<dbReference type="GO" id="GO:0003700">
    <property type="term" value="F:DNA-binding transcription factor activity"/>
    <property type="evidence" value="ECO:0007669"/>
    <property type="project" value="InterPro"/>
</dbReference>
<evidence type="ECO:0000313" key="5">
    <source>
        <dbReference type="EMBL" id="KRL59875.1"/>
    </source>
</evidence>
<dbReference type="Gene3D" id="1.10.10.60">
    <property type="entry name" value="Homeodomain-like"/>
    <property type="match status" value="1"/>
</dbReference>
<evidence type="ECO:0000256" key="1">
    <source>
        <dbReference type="ARBA" id="ARBA00023015"/>
    </source>
</evidence>
<dbReference type="GO" id="GO:0043565">
    <property type="term" value="F:sequence-specific DNA binding"/>
    <property type="evidence" value="ECO:0007669"/>
    <property type="project" value="InterPro"/>
</dbReference>
<dbReference type="eggNOG" id="COG2207">
    <property type="taxonomic scope" value="Bacteria"/>
</dbReference>
<dbReference type="RefSeq" id="WP_025082656.1">
    <property type="nucleotide sequence ID" value="NZ_AZEX01000040.1"/>
</dbReference>
<keyword evidence="3" id="KW-0804">Transcription</keyword>
<evidence type="ECO:0000256" key="2">
    <source>
        <dbReference type="ARBA" id="ARBA00023125"/>
    </source>
</evidence>
<dbReference type="Pfam" id="PF02311">
    <property type="entry name" value="AraC_binding"/>
    <property type="match status" value="1"/>
</dbReference>